<evidence type="ECO:0000256" key="3">
    <source>
        <dbReference type="ARBA" id="ARBA00022989"/>
    </source>
</evidence>
<keyword evidence="4 5" id="KW-0472">Membrane</keyword>
<evidence type="ECO:0000313" key="6">
    <source>
        <dbReference type="EMBL" id="MBU8874732.1"/>
    </source>
</evidence>
<dbReference type="PANTHER" id="PTHR43701:SF5">
    <property type="entry name" value="MEMBRANE TRANSPORTER PROTEIN-RELATED"/>
    <property type="match status" value="1"/>
</dbReference>
<feature type="transmembrane region" description="Helical" evidence="5">
    <location>
        <begin position="131"/>
        <end position="163"/>
    </location>
</feature>
<comment type="subcellular location">
    <subcellularLocation>
        <location evidence="5">Cell membrane</location>
        <topology evidence="5">Multi-pass membrane protein</topology>
    </subcellularLocation>
    <subcellularLocation>
        <location evidence="1">Membrane</location>
        <topology evidence="1">Multi-pass membrane protein</topology>
    </subcellularLocation>
</comment>
<comment type="similarity">
    <text evidence="5">Belongs to the 4-toluene sulfonate uptake permease (TSUP) (TC 2.A.102) family.</text>
</comment>
<sequence>MLTALALLAISAVYASVGQAGGTGFLAIMAVSGVPIDQLRPTALAMNVVASAYTTWRLHVAGLIDWRRLATLVVPALPAAFVGGLIALSPGVYTMVTGALLLVAATLMVVRPKEAPWAGGPLSRRSTQAGWAVLGTAAGLLSGLSGIGGGVFVAPALIVLGWARSREAAGLSAPFILGNSIAGLAGALLSGQQLAPEFPLFAAVALLGAALGVVFTRRLSERAIRLVLAGIVSIAGLRLLSR</sequence>
<keyword evidence="3 5" id="KW-1133">Transmembrane helix</keyword>
<comment type="caution">
    <text evidence="6">The sequence shown here is derived from an EMBL/GenBank/DDBJ whole genome shotgun (WGS) entry which is preliminary data.</text>
</comment>
<feature type="transmembrane region" description="Helical" evidence="5">
    <location>
        <begin position="39"/>
        <end position="56"/>
    </location>
</feature>
<gene>
    <name evidence="6" type="ORF">KQ910_13235</name>
</gene>
<feature type="transmembrane region" description="Helical" evidence="5">
    <location>
        <begin position="222"/>
        <end position="240"/>
    </location>
</feature>
<dbReference type="PANTHER" id="PTHR43701">
    <property type="entry name" value="MEMBRANE TRANSPORTER PROTEIN MJ0441-RELATED"/>
    <property type="match status" value="1"/>
</dbReference>
<dbReference type="Pfam" id="PF01925">
    <property type="entry name" value="TauE"/>
    <property type="match status" value="1"/>
</dbReference>
<name>A0ABS6IJF5_9HYPH</name>
<dbReference type="RefSeq" id="WP_216960752.1">
    <property type="nucleotide sequence ID" value="NZ_JAHOPB010000001.1"/>
</dbReference>
<dbReference type="InterPro" id="IPR051598">
    <property type="entry name" value="TSUP/Inactive_protease-like"/>
</dbReference>
<proteinExistence type="inferred from homology"/>
<keyword evidence="5" id="KW-1003">Cell membrane</keyword>
<organism evidence="6 7">
    <name type="scientific">Reyranella humidisoli</name>
    <dbReference type="NCBI Taxonomy" id="2849149"/>
    <lineage>
        <taxon>Bacteria</taxon>
        <taxon>Pseudomonadati</taxon>
        <taxon>Pseudomonadota</taxon>
        <taxon>Alphaproteobacteria</taxon>
        <taxon>Hyphomicrobiales</taxon>
        <taxon>Reyranellaceae</taxon>
        <taxon>Reyranella</taxon>
    </lineage>
</organism>
<keyword evidence="2 5" id="KW-0812">Transmembrane</keyword>
<reference evidence="6 7" key="1">
    <citation type="submission" date="2021-06" db="EMBL/GenBank/DDBJ databases">
        <authorList>
            <person name="Lee D.H."/>
        </authorList>
    </citation>
    <scope>NUCLEOTIDE SEQUENCE [LARGE SCALE GENOMIC DNA]</scope>
    <source>
        <strain evidence="6 7">MMS21-HV4-11</strain>
    </source>
</reference>
<dbReference type="EMBL" id="JAHOPB010000001">
    <property type="protein sequence ID" value="MBU8874732.1"/>
    <property type="molecule type" value="Genomic_DNA"/>
</dbReference>
<evidence type="ECO:0000313" key="7">
    <source>
        <dbReference type="Proteomes" id="UP000727907"/>
    </source>
</evidence>
<evidence type="ECO:0000256" key="1">
    <source>
        <dbReference type="ARBA" id="ARBA00004141"/>
    </source>
</evidence>
<protein>
    <recommendedName>
        <fullName evidence="5">Probable membrane transporter protein</fullName>
    </recommendedName>
</protein>
<accession>A0ABS6IJF5</accession>
<dbReference type="InterPro" id="IPR002781">
    <property type="entry name" value="TM_pro_TauE-like"/>
</dbReference>
<evidence type="ECO:0000256" key="4">
    <source>
        <dbReference type="ARBA" id="ARBA00023136"/>
    </source>
</evidence>
<feature type="transmembrane region" description="Helical" evidence="5">
    <location>
        <begin position="198"/>
        <end position="216"/>
    </location>
</feature>
<keyword evidence="7" id="KW-1185">Reference proteome</keyword>
<feature type="transmembrane region" description="Helical" evidence="5">
    <location>
        <begin position="92"/>
        <end position="110"/>
    </location>
</feature>
<feature type="transmembrane region" description="Helical" evidence="5">
    <location>
        <begin position="169"/>
        <end position="191"/>
    </location>
</feature>
<dbReference type="Proteomes" id="UP000727907">
    <property type="component" value="Unassembled WGS sequence"/>
</dbReference>
<evidence type="ECO:0000256" key="5">
    <source>
        <dbReference type="RuleBase" id="RU363041"/>
    </source>
</evidence>
<evidence type="ECO:0000256" key="2">
    <source>
        <dbReference type="ARBA" id="ARBA00022692"/>
    </source>
</evidence>